<keyword evidence="4" id="KW-0560">Oxidoreductase</keyword>
<dbReference type="EMBL" id="CP036281">
    <property type="protein sequence ID" value="QDU79042.1"/>
    <property type="molecule type" value="Genomic_DNA"/>
</dbReference>
<sequence length="391" mass="44772">MNEFTPTSLASPARLGKDVPRSAYIHVPFCVHRCGYCDFTLIAGRDQLMDDYLIALEKELERQVKTRREIDTLFLGGGTPSHLTLPVLEKLFSLLNEWFELAPGYEFSMEVNPAGLLVEKIDLFRAAGINRISLGLQSFDNEILKTLERDHNRNDIERVVEQLQDRFENISFDLIFGVPGESVALWKETLSRAVSLAPPHISTYGLTFEKGTDFWIRRERGELRQHTEEVEQEMYRMSMEYLPEQGYDQYEISNFAKPGFTCRHNQVYWNGASYFGLGPGAARYLDGVRTTNHRSVLTWLKRTLAGECGDGESEELNPEEKARELAVIQLRTTAGIPLKEFELRSSYDLLELSRSVIDKYHQAGWLEVTDEVVRLTPEGRFVADTLVVDFL</sequence>
<dbReference type="PANTHER" id="PTHR13932">
    <property type="entry name" value="COPROPORPHYRINIGEN III OXIDASE"/>
    <property type="match status" value="1"/>
</dbReference>
<dbReference type="PANTHER" id="PTHR13932:SF5">
    <property type="entry name" value="RADICAL S-ADENOSYL METHIONINE DOMAIN-CONTAINING PROTEIN 1, MITOCHONDRIAL"/>
    <property type="match status" value="1"/>
</dbReference>
<evidence type="ECO:0000256" key="2">
    <source>
        <dbReference type="RuleBase" id="RU364116"/>
    </source>
</evidence>
<dbReference type="Proteomes" id="UP000317178">
    <property type="component" value="Chromosome"/>
</dbReference>
<dbReference type="GO" id="GO:0006779">
    <property type="term" value="P:porphyrin-containing compound biosynthetic process"/>
    <property type="evidence" value="ECO:0007669"/>
    <property type="project" value="InterPro"/>
</dbReference>
<keyword evidence="2" id="KW-0411">Iron-sulfur</keyword>
<keyword evidence="2" id="KW-0004">4Fe-4S</keyword>
<name>A0A518CIJ4_9PLAN</name>
<evidence type="ECO:0000313" key="5">
    <source>
        <dbReference type="Proteomes" id="UP000317178"/>
    </source>
</evidence>
<reference evidence="4 5" key="1">
    <citation type="submission" date="2019-02" db="EMBL/GenBank/DDBJ databases">
        <title>Deep-cultivation of Planctomycetes and their phenomic and genomic characterization uncovers novel biology.</title>
        <authorList>
            <person name="Wiegand S."/>
            <person name="Jogler M."/>
            <person name="Boedeker C."/>
            <person name="Pinto D."/>
            <person name="Vollmers J."/>
            <person name="Rivas-Marin E."/>
            <person name="Kohn T."/>
            <person name="Peeters S.H."/>
            <person name="Heuer A."/>
            <person name="Rast P."/>
            <person name="Oberbeckmann S."/>
            <person name="Bunk B."/>
            <person name="Jeske O."/>
            <person name="Meyerdierks A."/>
            <person name="Storesund J.E."/>
            <person name="Kallscheuer N."/>
            <person name="Luecker S."/>
            <person name="Lage O.M."/>
            <person name="Pohl T."/>
            <person name="Merkel B.J."/>
            <person name="Hornburger P."/>
            <person name="Mueller R.-W."/>
            <person name="Bruemmer F."/>
            <person name="Labrenz M."/>
            <person name="Spormann A.M."/>
            <person name="Op den Camp H."/>
            <person name="Overmann J."/>
            <person name="Amann R."/>
            <person name="Jetten M.S.M."/>
            <person name="Mascher T."/>
            <person name="Medema M.H."/>
            <person name="Devos D.P."/>
            <person name="Kaster A.-K."/>
            <person name="Ovreas L."/>
            <person name="Rohde M."/>
            <person name="Galperin M.Y."/>
            <person name="Jogler C."/>
        </authorList>
    </citation>
    <scope>NUCLEOTIDE SEQUENCE [LARGE SCALE GENOMIC DNA]</scope>
    <source>
        <strain evidence="4 5">Pla110</strain>
    </source>
</reference>
<evidence type="ECO:0000313" key="4">
    <source>
        <dbReference type="EMBL" id="QDU79042.1"/>
    </source>
</evidence>
<organism evidence="4 5">
    <name type="scientific">Polystyrenella longa</name>
    <dbReference type="NCBI Taxonomy" id="2528007"/>
    <lineage>
        <taxon>Bacteria</taxon>
        <taxon>Pseudomonadati</taxon>
        <taxon>Planctomycetota</taxon>
        <taxon>Planctomycetia</taxon>
        <taxon>Planctomycetales</taxon>
        <taxon>Planctomycetaceae</taxon>
        <taxon>Polystyrenella</taxon>
    </lineage>
</organism>
<dbReference type="SFLD" id="SFLDF00562">
    <property type="entry name" value="HemN-like__clustered_with_heat"/>
    <property type="match status" value="1"/>
</dbReference>
<accession>A0A518CIJ4</accession>
<keyword evidence="2" id="KW-0143">Chaperone</keyword>
<proteinExistence type="inferred from homology"/>
<dbReference type="GO" id="GO:0004109">
    <property type="term" value="F:coproporphyrinogen oxidase activity"/>
    <property type="evidence" value="ECO:0007669"/>
    <property type="project" value="InterPro"/>
</dbReference>
<dbReference type="AlphaFoldDB" id="A0A518CIJ4"/>
<dbReference type="InterPro" id="IPR007197">
    <property type="entry name" value="rSAM"/>
</dbReference>
<evidence type="ECO:0000256" key="1">
    <source>
        <dbReference type="ARBA" id="ARBA00006100"/>
    </source>
</evidence>
<protein>
    <recommendedName>
        <fullName evidence="2">Heme chaperone HemW</fullName>
    </recommendedName>
</protein>
<dbReference type="GO" id="GO:0005737">
    <property type="term" value="C:cytoplasm"/>
    <property type="evidence" value="ECO:0007669"/>
    <property type="project" value="UniProtKB-SubCell"/>
</dbReference>
<dbReference type="InterPro" id="IPR006638">
    <property type="entry name" value="Elp3/MiaA/NifB-like_rSAM"/>
</dbReference>
<dbReference type="Pfam" id="PF04055">
    <property type="entry name" value="Radical_SAM"/>
    <property type="match status" value="1"/>
</dbReference>
<keyword evidence="2" id="KW-0949">S-adenosyl-L-methionine</keyword>
<dbReference type="OrthoDB" id="9808022at2"/>
<keyword evidence="5" id="KW-1185">Reference proteome</keyword>
<dbReference type="Pfam" id="PF06969">
    <property type="entry name" value="HemN_C"/>
    <property type="match status" value="1"/>
</dbReference>
<comment type="function">
    <text evidence="2">Probably acts as a heme chaperone, transferring heme to an unknown acceptor. Binds one molecule of heme per monomer, possibly covalently. Binds 1 [4Fe-4S] cluster. The cluster is coordinated with 3 cysteines and an exchangeable S-adenosyl-L-methionine.</text>
</comment>
<comment type="subcellular location">
    <subcellularLocation>
        <location evidence="2">Cytoplasm</location>
    </subcellularLocation>
</comment>
<keyword evidence="2" id="KW-0479">Metal-binding</keyword>
<dbReference type="SFLD" id="SFLDG01082">
    <property type="entry name" value="B12-binding_domain_containing"/>
    <property type="match status" value="1"/>
</dbReference>
<dbReference type="InterPro" id="IPR058240">
    <property type="entry name" value="rSAM_sf"/>
</dbReference>
<dbReference type="GO" id="GO:0046872">
    <property type="term" value="F:metal ion binding"/>
    <property type="evidence" value="ECO:0007669"/>
    <property type="project" value="UniProtKB-UniRule"/>
</dbReference>
<dbReference type="SFLD" id="SFLDG01065">
    <property type="entry name" value="anaerobic_coproporphyrinogen-I"/>
    <property type="match status" value="1"/>
</dbReference>
<dbReference type="GO" id="GO:0051539">
    <property type="term" value="F:4 iron, 4 sulfur cluster binding"/>
    <property type="evidence" value="ECO:0007669"/>
    <property type="project" value="UniProtKB-UniRule"/>
</dbReference>
<dbReference type="InterPro" id="IPR023404">
    <property type="entry name" value="rSAM_horseshoe"/>
</dbReference>
<keyword evidence="2" id="KW-0349">Heme</keyword>
<dbReference type="SFLD" id="SFLDS00029">
    <property type="entry name" value="Radical_SAM"/>
    <property type="match status" value="1"/>
</dbReference>
<gene>
    <name evidence="4" type="ORF">Pla110_07460</name>
</gene>
<dbReference type="PROSITE" id="PS51918">
    <property type="entry name" value="RADICAL_SAM"/>
    <property type="match status" value="1"/>
</dbReference>
<dbReference type="KEGG" id="plon:Pla110_07460"/>
<dbReference type="CDD" id="cd01335">
    <property type="entry name" value="Radical_SAM"/>
    <property type="match status" value="1"/>
</dbReference>
<keyword evidence="2" id="KW-0963">Cytoplasm</keyword>
<keyword evidence="2" id="KW-0408">Iron</keyword>
<feature type="domain" description="Radical SAM core" evidence="3">
    <location>
        <begin position="15"/>
        <end position="248"/>
    </location>
</feature>
<dbReference type="InterPro" id="IPR010723">
    <property type="entry name" value="HemN_C"/>
</dbReference>
<evidence type="ECO:0000259" key="3">
    <source>
        <dbReference type="PROSITE" id="PS51918"/>
    </source>
</evidence>
<dbReference type="Gene3D" id="3.80.30.20">
    <property type="entry name" value="tm_1862 like domain"/>
    <property type="match status" value="1"/>
</dbReference>
<dbReference type="InterPro" id="IPR034505">
    <property type="entry name" value="Coproporphyrinogen-III_oxidase"/>
</dbReference>
<comment type="similarity">
    <text evidence="1">Belongs to the anaerobic coproporphyrinogen-III oxidase family. HemW subfamily.</text>
</comment>
<dbReference type="SUPFAM" id="SSF102114">
    <property type="entry name" value="Radical SAM enzymes"/>
    <property type="match status" value="1"/>
</dbReference>
<dbReference type="RefSeq" id="WP_144993348.1">
    <property type="nucleotide sequence ID" value="NZ_CP036281.1"/>
</dbReference>
<dbReference type="InterPro" id="IPR004559">
    <property type="entry name" value="HemW-like"/>
</dbReference>
<dbReference type="SFLD" id="SFLDF00288">
    <property type="entry name" value="HemN-like__clustered_with_nucl"/>
    <property type="match status" value="1"/>
</dbReference>
<dbReference type="SMART" id="SM00729">
    <property type="entry name" value="Elp3"/>
    <property type="match status" value="1"/>
</dbReference>
<dbReference type="NCBIfam" id="TIGR00539">
    <property type="entry name" value="hemN_rel"/>
    <property type="match status" value="1"/>
</dbReference>